<keyword evidence="3" id="KW-1185">Reference proteome</keyword>
<dbReference type="Proteomes" id="UP001165363">
    <property type="component" value="Unassembled WGS sequence"/>
</dbReference>
<keyword evidence="1" id="KW-1133">Transmembrane helix</keyword>
<keyword evidence="1" id="KW-0812">Transmembrane</keyword>
<comment type="caution">
    <text evidence="2">The sequence shown here is derived from an EMBL/GenBank/DDBJ whole genome shotgun (WGS) entry which is preliminary data.</text>
</comment>
<dbReference type="Gene3D" id="3.40.109.10">
    <property type="entry name" value="NADH Oxidase"/>
    <property type="match status" value="1"/>
</dbReference>
<dbReference type="RefSeq" id="WP_249847360.1">
    <property type="nucleotide sequence ID" value="NZ_JAMGBD010000001.1"/>
</dbReference>
<feature type="transmembrane region" description="Helical" evidence="1">
    <location>
        <begin position="79"/>
        <end position="100"/>
    </location>
</feature>
<dbReference type="InterPro" id="IPR000415">
    <property type="entry name" value="Nitroreductase-like"/>
</dbReference>
<gene>
    <name evidence="2" type="ORF">LZ536_05885</name>
</gene>
<organism evidence="2 3">
    <name type="scientific">Sphingomonas alba</name>
    <dbReference type="NCBI Taxonomy" id="2908208"/>
    <lineage>
        <taxon>Bacteria</taxon>
        <taxon>Pseudomonadati</taxon>
        <taxon>Pseudomonadota</taxon>
        <taxon>Alphaproteobacteria</taxon>
        <taxon>Sphingomonadales</taxon>
        <taxon>Sphingomonadaceae</taxon>
        <taxon>Sphingomonas</taxon>
    </lineage>
</organism>
<protein>
    <submittedName>
        <fullName evidence="2">Uncharacterized protein</fullName>
    </submittedName>
</protein>
<evidence type="ECO:0000313" key="3">
    <source>
        <dbReference type="Proteomes" id="UP001165363"/>
    </source>
</evidence>
<dbReference type="EMBL" id="JAMGBD010000001">
    <property type="protein sequence ID" value="MCL6683435.1"/>
    <property type="molecule type" value="Genomic_DNA"/>
</dbReference>
<proteinExistence type="predicted"/>
<name>A0ABT0RLG4_9SPHN</name>
<evidence type="ECO:0000256" key="1">
    <source>
        <dbReference type="SAM" id="Phobius"/>
    </source>
</evidence>
<feature type="transmembrane region" description="Helical" evidence="1">
    <location>
        <begin position="50"/>
        <end position="67"/>
    </location>
</feature>
<keyword evidence="1" id="KW-0472">Membrane</keyword>
<reference evidence="2" key="1">
    <citation type="submission" date="2022-05" db="EMBL/GenBank/DDBJ databases">
        <authorList>
            <person name="Jo J.-H."/>
            <person name="Im W.-T."/>
        </authorList>
    </citation>
    <scope>NUCLEOTIDE SEQUENCE</scope>
    <source>
        <strain evidence="2">SE158</strain>
    </source>
</reference>
<evidence type="ECO:0000313" key="2">
    <source>
        <dbReference type="EMBL" id="MCL6683435.1"/>
    </source>
</evidence>
<accession>A0ABT0RLG4</accession>
<sequence length="110" mass="11844">MNEADLDKRLSALLQEPDAAPDPAFVDRVVLAARVDRQIRVARRRAFRRTLIECGAAIAVAGAFYLMSQEQAPLPDGRFSLFGPAMAGLVMLGLWALVTLPTPGYASTAS</sequence>